<feature type="region of interest" description="Disordered" evidence="6">
    <location>
        <begin position="332"/>
        <end position="352"/>
    </location>
</feature>
<keyword evidence="11" id="KW-1185">Reference proteome</keyword>
<feature type="compositionally biased region" description="Basic and acidic residues" evidence="6">
    <location>
        <begin position="654"/>
        <end position="684"/>
    </location>
</feature>
<sequence>MDADSSGEEVVVKTRKPYTITKQRERWTEAEHNRFLEALKLYGRAWQRIEEHIGTKTAVQIRSHAQKFFSKLEKEALVKGVPLGQALDIDIPPPRPKRKPSNPYPRKTSNVAPTSHSGVKDGKLVSISSSHGKQAIDLEKEPHPEKSNGDESPTALRENKDENCSKVFTILQEAPSSFVSSADKSSISMSVPLRNPCTLREFIPSVKEVVTRDEMDESFVTTDHKENQTSEIAADGKHTVESNGTSKASILENSDALHAKLVQSEKTDDLSCTMTIEGMQGYQNYPRHVPVHVLDGKLGTSTQNPSQDMLFGDSIFQPMGGVNGQPNIFTNSAASNGSESQNNTVQSSVHQSFPTYPPPFTQIHHNQDDYQSFLHMSSTFSSLIVSTLLQNPAAHATASFAATFWPYANIETRADSPACSQGGFPSRQIGSPPSMAAIAAATVAAATAWWAAHGLLPLCAPFHTAFPCPTASALAVPSMDPGEISAAAKTDPEEATLQNTGQDQILDPEQSDALQAQHSASKSPAASSSESEESGEAKKNTSSKATDQEKNKANSELLDSNKTKGRKPVDRSSCGSNTASSSEVETDALEKGDEKGKEETKEPDANHLATDSSSRRSRSAGNLPDSWKEVSEEGRQAFQALFSREVLPQSFSPPHDDDLTNQDLQKDNMEDNNKHNIDDKHLDNSIKNCSSDCRGGEKNLVTFAEHNMEEGLLTIGLGQGKLKASRTGFKPYKRCSVEAKENRVGTGSGNQGEEKGSKRIRLEGEAST</sequence>
<dbReference type="PROSITE" id="PS50090">
    <property type="entry name" value="MYB_LIKE"/>
    <property type="match status" value="1"/>
</dbReference>
<dbReference type="Gene3D" id="1.10.10.60">
    <property type="entry name" value="Homeodomain-like"/>
    <property type="match status" value="1"/>
</dbReference>
<evidence type="ECO:0000256" key="6">
    <source>
        <dbReference type="SAM" id="MobiDB-lite"/>
    </source>
</evidence>
<dbReference type="PANTHER" id="PTHR12802">
    <property type="entry name" value="SWI/SNF COMPLEX-RELATED"/>
    <property type="match status" value="1"/>
</dbReference>
<dbReference type="PANTHER" id="PTHR12802:SF174">
    <property type="entry name" value="LATE ELONGATED HYPOCOTYL-LIKE PROTEIN"/>
    <property type="match status" value="1"/>
</dbReference>
<feature type="compositionally biased region" description="Basic and acidic residues" evidence="6">
    <location>
        <begin position="134"/>
        <end position="149"/>
    </location>
</feature>
<dbReference type="InterPro" id="IPR017884">
    <property type="entry name" value="SANT_dom"/>
</dbReference>
<dbReference type="InterPro" id="IPR009057">
    <property type="entry name" value="Homeodomain-like_sf"/>
</dbReference>
<dbReference type="SUPFAM" id="SSF46689">
    <property type="entry name" value="Homeodomain-like"/>
    <property type="match status" value="1"/>
</dbReference>
<dbReference type="EMBL" id="JAAIUW010000155">
    <property type="protein sequence ID" value="KAF7800813.1"/>
    <property type="molecule type" value="Genomic_DNA"/>
</dbReference>
<feature type="region of interest" description="Disordered" evidence="6">
    <location>
        <begin position="512"/>
        <end position="632"/>
    </location>
</feature>
<evidence type="ECO:0000259" key="9">
    <source>
        <dbReference type="PROSITE" id="PS51294"/>
    </source>
</evidence>
<organism evidence="10 11">
    <name type="scientific">Senna tora</name>
    <dbReference type="NCBI Taxonomy" id="362788"/>
    <lineage>
        <taxon>Eukaryota</taxon>
        <taxon>Viridiplantae</taxon>
        <taxon>Streptophyta</taxon>
        <taxon>Embryophyta</taxon>
        <taxon>Tracheophyta</taxon>
        <taxon>Spermatophyta</taxon>
        <taxon>Magnoliopsida</taxon>
        <taxon>eudicotyledons</taxon>
        <taxon>Gunneridae</taxon>
        <taxon>Pentapetalae</taxon>
        <taxon>rosids</taxon>
        <taxon>fabids</taxon>
        <taxon>Fabales</taxon>
        <taxon>Fabaceae</taxon>
        <taxon>Caesalpinioideae</taxon>
        <taxon>Cassia clade</taxon>
        <taxon>Senna</taxon>
    </lineage>
</organism>
<evidence type="ECO:0000256" key="4">
    <source>
        <dbReference type="ARBA" id="ARBA00023163"/>
    </source>
</evidence>
<dbReference type="GO" id="GO:0003677">
    <property type="term" value="F:DNA binding"/>
    <property type="evidence" value="ECO:0007669"/>
    <property type="project" value="UniProtKB-KW"/>
</dbReference>
<dbReference type="CDD" id="cd00167">
    <property type="entry name" value="SANT"/>
    <property type="match status" value="1"/>
</dbReference>
<dbReference type="Pfam" id="PF00249">
    <property type="entry name" value="Myb_DNA-binding"/>
    <property type="match status" value="1"/>
</dbReference>
<evidence type="ECO:0000256" key="3">
    <source>
        <dbReference type="ARBA" id="ARBA00023125"/>
    </source>
</evidence>
<feature type="region of interest" description="Disordered" evidence="6">
    <location>
        <begin position="86"/>
        <end position="159"/>
    </location>
</feature>
<dbReference type="PROSITE" id="PS51293">
    <property type="entry name" value="SANT"/>
    <property type="match status" value="1"/>
</dbReference>
<feature type="compositionally biased region" description="Basic and acidic residues" evidence="6">
    <location>
        <begin position="588"/>
        <end position="605"/>
    </location>
</feature>
<accession>A0A834SC97</accession>
<dbReference type="SMART" id="SM00717">
    <property type="entry name" value="SANT"/>
    <property type="match status" value="1"/>
</dbReference>
<dbReference type="PROSITE" id="PS51294">
    <property type="entry name" value="HTH_MYB"/>
    <property type="match status" value="1"/>
</dbReference>
<feature type="compositionally biased region" description="Basic and acidic residues" evidence="6">
    <location>
        <begin position="752"/>
        <end position="768"/>
    </location>
</feature>
<feature type="compositionally biased region" description="Polar residues" evidence="6">
    <location>
        <begin position="108"/>
        <end position="117"/>
    </location>
</feature>
<dbReference type="GO" id="GO:0010468">
    <property type="term" value="P:regulation of gene expression"/>
    <property type="evidence" value="ECO:0007669"/>
    <property type="project" value="UniProtKB-ARBA"/>
</dbReference>
<dbReference type="InterPro" id="IPR017930">
    <property type="entry name" value="Myb_dom"/>
</dbReference>
<evidence type="ECO:0000259" key="8">
    <source>
        <dbReference type="PROSITE" id="PS51293"/>
    </source>
</evidence>
<dbReference type="FunFam" id="1.10.10.60:FF:000023">
    <property type="entry name" value="protein REVEILLE 6 isoform X1"/>
    <property type="match status" value="1"/>
</dbReference>
<feature type="domain" description="SANT" evidence="8">
    <location>
        <begin position="22"/>
        <end position="73"/>
    </location>
</feature>
<gene>
    <name evidence="10" type="ORF">G2W53_044491</name>
</gene>
<evidence type="ECO:0000256" key="2">
    <source>
        <dbReference type="ARBA" id="ARBA00023015"/>
    </source>
</evidence>
<feature type="compositionally biased region" description="Low complexity" evidence="6">
    <location>
        <begin position="519"/>
        <end position="529"/>
    </location>
</feature>
<dbReference type="GO" id="GO:0005634">
    <property type="term" value="C:nucleus"/>
    <property type="evidence" value="ECO:0007669"/>
    <property type="project" value="UniProtKB-SubCell"/>
</dbReference>
<dbReference type="InterPro" id="IPR006447">
    <property type="entry name" value="Myb_dom_plants"/>
</dbReference>
<feature type="compositionally biased region" description="Polar residues" evidence="6">
    <location>
        <begin position="573"/>
        <end position="583"/>
    </location>
</feature>
<protein>
    <submittedName>
        <fullName evidence="10">Protein LHY-like isoform X1</fullName>
    </submittedName>
</protein>
<evidence type="ECO:0000256" key="5">
    <source>
        <dbReference type="ARBA" id="ARBA00023242"/>
    </source>
</evidence>
<evidence type="ECO:0000256" key="1">
    <source>
        <dbReference type="ARBA" id="ARBA00004123"/>
    </source>
</evidence>
<reference evidence="10" key="1">
    <citation type="submission" date="2020-09" db="EMBL/GenBank/DDBJ databases">
        <title>Genome-Enabled Discovery of Anthraquinone Biosynthesis in Senna tora.</title>
        <authorList>
            <person name="Kang S.-H."/>
            <person name="Pandey R.P."/>
            <person name="Lee C.-M."/>
            <person name="Sim J.-S."/>
            <person name="Jeong J.-T."/>
            <person name="Choi B.-S."/>
            <person name="Jung M."/>
            <person name="Ginzburg D."/>
            <person name="Zhao K."/>
            <person name="Won S.Y."/>
            <person name="Oh T.-J."/>
            <person name="Yu Y."/>
            <person name="Kim N.-H."/>
            <person name="Lee O.R."/>
            <person name="Lee T.-H."/>
            <person name="Bashyal P."/>
            <person name="Kim T.-S."/>
            <person name="Lee W.-H."/>
            <person name="Kawkins C."/>
            <person name="Kim C.-K."/>
            <person name="Kim J.S."/>
            <person name="Ahn B.O."/>
            <person name="Rhee S.Y."/>
            <person name="Sohng J.K."/>
        </authorList>
    </citation>
    <scope>NUCLEOTIDE SEQUENCE</scope>
    <source>
        <tissue evidence="10">Leaf</tissue>
    </source>
</reference>
<evidence type="ECO:0000313" key="11">
    <source>
        <dbReference type="Proteomes" id="UP000634136"/>
    </source>
</evidence>
<evidence type="ECO:0000259" key="7">
    <source>
        <dbReference type="PROSITE" id="PS50090"/>
    </source>
</evidence>
<comment type="caution">
    <text evidence="10">The sequence shown here is derived from an EMBL/GenBank/DDBJ whole genome shotgun (WGS) entry which is preliminary data.</text>
</comment>
<keyword evidence="3" id="KW-0238">DNA-binding</keyword>
<dbReference type="InterPro" id="IPR001005">
    <property type="entry name" value="SANT/Myb"/>
</dbReference>
<dbReference type="NCBIfam" id="TIGR01557">
    <property type="entry name" value="myb_SHAQKYF"/>
    <property type="match status" value="1"/>
</dbReference>
<feature type="domain" description="Myb-like" evidence="7">
    <location>
        <begin position="19"/>
        <end position="69"/>
    </location>
</feature>
<keyword evidence="4" id="KW-0804">Transcription</keyword>
<comment type="subcellular location">
    <subcellularLocation>
        <location evidence="1">Nucleus</location>
    </subcellularLocation>
</comment>
<dbReference type="AlphaFoldDB" id="A0A834SC97"/>
<keyword evidence="5" id="KW-0539">Nucleus</keyword>
<dbReference type="OrthoDB" id="118550at2759"/>
<feature type="domain" description="HTH myb-type" evidence="9">
    <location>
        <begin position="19"/>
        <end position="73"/>
    </location>
</feature>
<feature type="region of interest" description="Disordered" evidence="6">
    <location>
        <begin position="739"/>
        <end position="768"/>
    </location>
</feature>
<name>A0A834SC97_9FABA</name>
<proteinExistence type="predicted"/>
<feature type="compositionally biased region" description="Basic and acidic residues" evidence="6">
    <location>
        <begin position="546"/>
        <end position="570"/>
    </location>
</feature>
<keyword evidence="2" id="KW-0805">Transcription regulation</keyword>
<evidence type="ECO:0000313" key="10">
    <source>
        <dbReference type="EMBL" id="KAF7800813.1"/>
    </source>
</evidence>
<feature type="region of interest" description="Disordered" evidence="6">
    <location>
        <begin position="644"/>
        <end position="684"/>
    </location>
</feature>
<dbReference type="Proteomes" id="UP000634136">
    <property type="component" value="Unassembled WGS sequence"/>
</dbReference>